<keyword evidence="1" id="KW-0472">Membrane</keyword>
<feature type="transmembrane region" description="Helical" evidence="1">
    <location>
        <begin position="126"/>
        <end position="147"/>
    </location>
</feature>
<name>A0A818C395_9BILA</name>
<comment type="caution">
    <text evidence="2">The sequence shown here is derived from an EMBL/GenBank/DDBJ whole genome shotgun (WGS) entry which is preliminary data.</text>
</comment>
<evidence type="ECO:0000313" key="2">
    <source>
        <dbReference type="EMBL" id="CAF3427211.1"/>
    </source>
</evidence>
<proteinExistence type="predicted"/>
<protein>
    <submittedName>
        <fullName evidence="2">Uncharacterized protein</fullName>
    </submittedName>
</protein>
<dbReference type="EMBL" id="CAJNYD010002542">
    <property type="protein sequence ID" value="CAF3427211.1"/>
    <property type="molecule type" value="Genomic_DNA"/>
</dbReference>
<feature type="transmembrane region" description="Helical" evidence="1">
    <location>
        <begin position="49"/>
        <end position="71"/>
    </location>
</feature>
<feature type="transmembrane region" description="Helical" evidence="1">
    <location>
        <begin position="78"/>
        <end position="106"/>
    </location>
</feature>
<feature type="transmembrane region" description="Helical" evidence="1">
    <location>
        <begin position="12"/>
        <end position="37"/>
    </location>
</feature>
<organism evidence="2 3">
    <name type="scientific">Rotaria socialis</name>
    <dbReference type="NCBI Taxonomy" id="392032"/>
    <lineage>
        <taxon>Eukaryota</taxon>
        <taxon>Metazoa</taxon>
        <taxon>Spiralia</taxon>
        <taxon>Gnathifera</taxon>
        <taxon>Rotifera</taxon>
        <taxon>Eurotatoria</taxon>
        <taxon>Bdelloidea</taxon>
        <taxon>Philodinida</taxon>
        <taxon>Philodinidae</taxon>
        <taxon>Rotaria</taxon>
    </lineage>
</organism>
<keyword evidence="1" id="KW-0812">Transmembrane</keyword>
<evidence type="ECO:0000256" key="1">
    <source>
        <dbReference type="SAM" id="Phobius"/>
    </source>
</evidence>
<accession>A0A818C395</accession>
<evidence type="ECO:0000313" key="3">
    <source>
        <dbReference type="Proteomes" id="UP000663833"/>
    </source>
</evidence>
<reference evidence="2" key="1">
    <citation type="submission" date="2021-02" db="EMBL/GenBank/DDBJ databases">
        <authorList>
            <person name="Nowell W R."/>
        </authorList>
    </citation>
    <scope>NUCLEOTIDE SEQUENCE</scope>
</reference>
<gene>
    <name evidence="2" type="ORF">LUA448_LOCUS20007</name>
</gene>
<sequence length="174" mass="20974">MYRSHHIELRLLLTCFYIYLNCHTILYVKQVIFHYAFLSSPFTYPYTYIHIRTIVGSCVSLIYRCLLLYALWCKMADLLLISIIFLTALICLRIVFDFYGYFSGYIKQSLYYPFNTFDKKSITEEIIDLIFALMQHFIGLLLSTYMFKDIISNYGRRRRKIKEFNYQLSQLEQN</sequence>
<dbReference type="Proteomes" id="UP000663833">
    <property type="component" value="Unassembled WGS sequence"/>
</dbReference>
<keyword evidence="1" id="KW-1133">Transmembrane helix</keyword>
<dbReference type="AlphaFoldDB" id="A0A818C395"/>